<evidence type="ECO:0000313" key="2">
    <source>
        <dbReference type="Proteomes" id="UP000314987"/>
    </source>
</evidence>
<accession>A0A4X2KT47</accession>
<dbReference type="STRING" id="29139.ENSVURP00010013161"/>
<dbReference type="GO" id="GO:0005737">
    <property type="term" value="C:cytoplasm"/>
    <property type="evidence" value="ECO:0007669"/>
    <property type="project" value="TreeGrafter"/>
</dbReference>
<reference evidence="2" key="1">
    <citation type="submission" date="2018-12" db="EMBL/GenBank/DDBJ databases">
        <authorList>
            <person name="Yazar S."/>
        </authorList>
    </citation>
    <scope>NUCLEOTIDE SEQUENCE [LARGE SCALE GENOMIC DNA]</scope>
</reference>
<protein>
    <submittedName>
        <fullName evidence="1">Uncharacterized protein</fullName>
    </submittedName>
</protein>
<proteinExistence type="predicted"/>
<dbReference type="GO" id="GO:0031463">
    <property type="term" value="C:Cul3-RING ubiquitin ligase complex"/>
    <property type="evidence" value="ECO:0007669"/>
    <property type="project" value="TreeGrafter"/>
</dbReference>
<keyword evidence="2" id="KW-1185">Reference proteome</keyword>
<dbReference type="PANTHER" id="PTHR14958">
    <property type="entry name" value="POTASSIUM CHANNEL TETRAMERISATION DOMAIN CONTAINING PROTEIN"/>
    <property type="match status" value="1"/>
</dbReference>
<dbReference type="Gene3D" id="3.30.70.2000">
    <property type="match status" value="1"/>
</dbReference>
<dbReference type="AlphaFoldDB" id="A0A4X2KT47"/>
<organism evidence="1 2">
    <name type="scientific">Vombatus ursinus</name>
    <name type="common">Common wombat</name>
    <dbReference type="NCBI Taxonomy" id="29139"/>
    <lineage>
        <taxon>Eukaryota</taxon>
        <taxon>Metazoa</taxon>
        <taxon>Chordata</taxon>
        <taxon>Craniata</taxon>
        <taxon>Vertebrata</taxon>
        <taxon>Euteleostomi</taxon>
        <taxon>Mammalia</taxon>
        <taxon>Metatheria</taxon>
        <taxon>Diprotodontia</taxon>
        <taxon>Vombatidae</taxon>
        <taxon>Vombatus</taxon>
    </lineage>
</organism>
<dbReference type="OMA" id="IGSSCNY"/>
<name>A0A4X2KT47_VOMUR</name>
<dbReference type="GO" id="GO:0043161">
    <property type="term" value="P:proteasome-mediated ubiquitin-dependent protein catabolic process"/>
    <property type="evidence" value="ECO:0007669"/>
    <property type="project" value="TreeGrafter"/>
</dbReference>
<dbReference type="GeneTree" id="ENSGT00940000158336"/>
<reference evidence="1" key="3">
    <citation type="submission" date="2025-09" db="UniProtKB">
        <authorList>
            <consortium name="Ensembl"/>
        </authorList>
    </citation>
    <scope>IDENTIFICATION</scope>
</reference>
<dbReference type="Ensembl" id="ENSVURT00010014975.1">
    <property type="protein sequence ID" value="ENSVURP00010013161.1"/>
    <property type="gene ID" value="ENSVURG00010010125.1"/>
</dbReference>
<dbReference type="GO" id="GO:0097602">
    <property type="term" value="F:cullin family protein binding"/>
    <property type="evidence" value="ECO:0007669"/>
    <property type="project" value="TreeGrafter"/>
</dbReference>
<reference evidence="1" key="2">
    <citation type="submission" date="2025-08" db="UniProtKB">
        <authorList>
            <consortium name="Ensembl"/>
        </authorList>
    </citation>
    <scope>IDENTIFICATION</scope>
</reference>
<sequence length="65" mass="7356">QEKYVISGWKILHLGKHLGSSHSYGNEDQTEFLCVLSKELNNSINGIVIEPSENTKILQQRGSRM</sequence>
<dbReference type="Proteomes" id="UP000314987">
    <property type="component" value="Unassembled WGS sequence"/>
</dbReference>
<evidence type="ECO:0000313" key="1">
    <source>
        <dbReference type="Ensembl" id="ENSVURP00010013161.1"/>
    </source>
</evidence>
<dbReference type="PANTHER" id="PTHR14958:SF22">
    <property type="entry name" value="BTB_POZ DOMAIN-CONTAINING PROTEIN KCTD2"/>
    <property type="match status" value="1"/>
</dbReference>